<accession>A0A4Q2S7X0</accession>
<keyword evidence="3" id="KW-1185">Reference proteome</keyword>
<keyword evidence="2" id="KW-0670">Pyruvate</keyword>
<dbReference type="InterPro" id="IPR017517">
    <property type="entry name" value="Maleyloyr_isom"/>
</dbReference>
<dbReference type="GO" id="GO:0016853">
    <property type="term" value="F:isomerase activity"/>
    <property type="evidence" value="ECO:0007669"/>
    <property type="project" value="UniProtKB-KW"/>
</dbReference>
<sequence>MDKATIWQHIHEERRSLAATLAGLDDEQWEQPSLCEGWTVKEVAAHVIAHPQIGWAQMPGMVARNLGHGYNAMIFREVKRLGERSTRESILADFQTYDSSTRKVPTTTPVEPLIDALVHHQDILRPLGLRHEMAPEAAAVAADRSRTLAFLSGSRAVVKGTRMVATDIDWSRGRGPTLTGPVQELLMVCMGRGRVAEGLSGEGTELLPAQA</sequence>
<dbReference type="NCBIfam" id="TIGR03083">
    <property type="entry name" value="maleylpyruvate isomerase family mycothiol-dependent enzyme"/>
    <property type="match status" value="1"/>
</dbReference>
<dbReference type="InterPro" id="IPR024344">
    <property type="entry name" value="MDMPI_metal-binding"/>
</dbReference>
<proteinExistence type="predicted"/>
<dbReference type="EMBL" id="SDWU01000020">
    <property type="protein sequence ID" value="RYB99153.1"/>
    <property type="molecule type" value="Genomic_DNA"/>
</dbReference>
<dbReference type="AlphaFoldDB" id="A0A4Q2S7X0"/>
<dbReference type="OrthoDB" id="5178565at2"/>
<reference evidence="2 3" key="1">
    <citation type="submission" date="2019-01" db="EMBL/GenBank/DDBJ databases">
        <title>Novel species of Nocardioides.</title>
        <authorList>
            <person name="Liu Q."/>
            <person name="Xin Y.-H."/>
        </authorList>
    </citation>
    <scope>NUCLEOTIDE SEQUENCE [LARGE SCALE GENOMIC DNA]</scope>
    <source>
        <strain evidence="2 3">CGMCC 4.6875</strain>
    </source>
</reference>
<dbReference type="InterPro" id="IPR034660">
    <property type="entry name" value="DinB/YfiT-like"/>
</dbReference>
<evidence type="ECO:0000313" key="2">
    <source>
        <dbReference type="EMBL" id="RYB99153.1"/>
    </source>
</evidence>
<evidence type="ECO:0000259" key="1">
    <source>
        <dbReference type="Pfam" id="PF11716"/>
    </source>
</evidence>
<evidence type="ECO:0000313" key="3">
    <source>
        <dbReference type="Proteomes" id="UP000293291"/>
    </source>
</evidence>
<comment type="caution">
    <text evidence="2">The sequence shown here is derived from an EMBL/GenBank/DDBJ whole genome shotgun (WGS) entry which is preliminary data.</text>
</comment>
<dbReference type="GO" id="GO:0046872">
    <property type="term" value="F:metal ion binding"/>
    <property type="evidence" value="ECO:0007669"/>
    <property type="project" value="InterPro"/>
</dbReference>
<name>A0A4Q2S7X0_9ACTN</name>
<keyword evidence="2" id="KW-0413">Isomerase</keyword>
<feature type="domain" description="Mycothiol-dependent maleylpyruvate isomerase metal-binding" evidence="1">
    <location>
        <begin position="11"/>
        <end position="102"/>
    </location>
</feature>
<dbReference type="Gene3D" id="1.20.120.450">
    <property type="entry name" value="dinb family like domain"/>
    <property type="match status" value="1"/>
</dbReference>
<dbReference type="Proteomes" id="UP000293291">
    <property type="component" value="Unassembled WGS sequence"/>
</dbReference>
<gene>
    <name evidence="2" type="ORF">EUA07_16940</name>
</gene>
<organism evidence="2 3">
    <name type="scientific">Nocardioides ganghwensis</name>
    <dbReference type="NCBI Taxonomy" id="252230"/>
    <lineage>
        <taxon>Bacteria</taxon>
        <taxon>Bacillati</taxon>
        <taxon>Actinomycetota</taxon>
        <taxon>Actinomycetes</taxon>
        <taxon>Propionibacteriales</taxon>
        <taxon>Nocardioidaceae</taxon>
        <taxon>Nocardioides</taxon>
    </lineage>
</organism>
<dbReference type="SUPFAM" id="SSF109854">
    <property type="entry name" value="DinB/YfiT-like putative metalloenzymes"/>
    <property type="match status" value="1"/>
</dbReference>
<dbReference type="RefSeq" id="WP_129456355.1">
    <property type="nucleotide sequence ID" value="NZ_JACXYX010000001.1"/>
</dbReference>
<protein>
    <submittedName>
        <fullName evidence="2">Maleylpyruvate isomerase family mycothiol-dependent enzyme</fullName>
    </submittedName>
</protein>
<dbReference type="Pfam" id="PF11716">
    <property type="entry name" value="MDMPI_N"/>
    <property type="match status" value="1"/>
</dbReference>